<evidence type="ECO:0000313" key="9">
    <source>
        <dbReference type="EMBL" id="RTQ92805.1"/>
    </source>
</evidence>
<dbReference type="InterPro" id="IPR037185">
    <property type="entry name" value="EmrE-like"/>
</dbReference>
<dbReference type="AlphaFoldDB" id="A0A3S0HM36"/>
<dbReference type="GO" id="GO:0005886">
    <property type="term" value="C:plasma membrane"/>
    <property type="evidence" value="ECO:0007669"/>
    <property type="project" value="UniProtKB-SubCell"/>
</dbReference>
<feature type="transmembrane region" description="Helical" evidence="7">
    <location>
        <begin position="66"/>
        <end position="85"/>
    </location>
</feature>
<dbReference type="InterPro" id="IPR051258">
    <property type="entry name" value="Diverse_Substrate_Transporter"/>
</dbReference>
<feature type="domain" description="EamA" evidence="8">
    <location>
        <begin position="6"/>
        <end position="136"/>
    </location>
</feature>
<dbReference type="Pfam" id="PF00892">
    <property type="entry name" value="EamA"/>
    <property type="match status" value="2"/>
</dbReference>
<evidence type="ECO:0000256" key="7">
    <source>
        <dbReference type="SAM" id="Phobius"/>
    </source>
</evidence>
<dbReference type="InterPro" id="IPR000620">
    <property type="entry name" value="EamA_dom"/>
</dbReference>
<dbReference type="Proteomes" id="UP000276349">
    <property type="component" value="Unassembled WGS sequence"/>
</dbReference>
<name>A0A3S0HM36_9BACI</name>
<keyword evidence="4 7" id="KW-0812">Transmembrane</keyword>
<keyword evidence="6 7" id="KW-0472">Membrane</keyword>
<dbReference type="EMBL" id="RXNR01000027">
    <property type="protein sequence ID" value="RTQ92805.1"/>
    <property type="molecule type" value="Genomic_DNA"/>
</dbReference>
<dbReference type="PANTHER" id="PTHR42920">
    <property type="entry name" value="OS03G0707200 PROTEIN-RELATED"/>
    <property type="match status" value="1"/>
</dbReference>
<feature type="transmembrane region" description="Helical" evidence="7">
    <location>
        <begin position="91"/>
        <end position="112"/>
    </location>
</feature>
<evidence type="ECO:0000256" key="6">
    <source>
        <dbReference type="ARBA" id="ARBA00023136"/>
    </source>
</evidence>
<feature type="transmembrane region" description="Helical" evidence="7">
    <location>
        <begin position="7"/>
        <end position="28"/>
    </location>
</feature>
<evidence type="ECO:0000256" key="4">
    <source>
        <dbReference type="ARBA" id="ARBA00022692"/>
    </source>
</evidence>
<feature type="transmembrane region" description="Helical" evidence="7">
    <location>
        <begin position="236"/>
        <end position="256"/>
    </location>
</feature>
<evidence type="ECO:0000259" key="8">
    <source>
        <dbReference type="Pfam" id="PF00892"/>
    </source>
</evidence>
<comment type="similarity">
    <text evidence="2">Belongs to the EamA transporter family.</text>
</comment>
<sequence length="299" mass="33065">MKMQLKANMLMVIVTMFWGLSYTFMVMGLETLEVFNTVALRSFIAFIIAGLIFYKKLMHVDKKTIYYAMIQGFFLVFAIGFPMFGVKTTPASNAGFLVSLTVVLVPIITSFIDKKLPTRTVTIAIICTMLGISILTLNSTFTFQIGDVYCLLTAVAYSIYIVLNGKFTRSVDSLAFGIYQMGFATIISGIFCLLFEAPKIPVDSSGWIAVLGLGILCSAFGFIGQTVAQQYTSATLTGLIFSLEPIFAAIFAVIFLDENITMKLIMGGLFIFGGNIIAQLEQFNSFRFFHKKSHTEKTV</sequence>
<feature type="domain" description="EamA" evidence="8">
    <location>
        <begin position="145"/>
        <end position="276"/>
    </location>
</feature>
<dbReference type="PANTHER" id="PTHR42920:SF5">
    <property type="entry name" value="EAMA DOMAIN-CONTAINING PROTEIN"/>
    <property type="match status" value="1"/>
</dbReference>
<gene>
    <name evidence="9" type="ORF">EKG35_10990</name>
</gene>
<keyword evidence="3" id="KW-1003">Cell membrane</keyword>
<evidence type="ECO:0000313" key="10">
    <source>
        <dbReference type="Proteomes" id="UP000276349"/>
    </source>
</evidence>
<dbReference type="SUPFAM" id="SSF103481">
    <property type="entry name" value="Multidrug resistance efflux transporter EmrE"/>
    <property type="match status" value="2"/>
</dbReference>
<comment type="subcellular location">
    <subcellularLocation>
        <location evidence="1">Cell membrane</location>
        <topology evidence="1">Multi-pass membrane protein</topology>
    </subcellularLocation>
</comment>
<protein>
    <submittedName>
        <fullName evidence="9">DMT family transporter</fullName>
    </submittedName>
</protein>
<evidence type="ECO:0000256" key="3">
    <source>
        <dbReference type="ARBA" id="ARBA00022475"/>
    </source>
</evidence>
<keyword evidence="5 7" id="KW-1133">Transmembrane helix</keyword>
<proteinExistence type="inferred from homology"/>
<feature type="transmembrane region" description="Helical" evidence="7">
    <location>
        <begin position="34"/>
        <end position="54"/>
    </location>
</feature>
<feature type="transmembrane region" description="Helical" evidence="7">
    <location>
        <begin position="143"/>
        <end position="163"/>
    </location>
</feature>
<feature type="transmembrane region" description="Helical" evidence="7">
    <location>
        <begin position="119"/>
        <end position="137"/>
    </location>
</feature>
<keyword evidence="10" id="KW-1185">Reference proteome</keyword>
<feature type="transmembrane region" description="Helical" evidence="7">
    <location>
        <begin position="175"/>
        <end position="198"/>
    </location>
</feature>
<evidence type="ECO:0000256" key="1">
    <source>
        <dbReference type="ARBA" id="ARBA00004651"/>
    </source>
</evidence>
<comment type="caution">
    <text evidence="9">The sequence shown here is derived from an EMBL/GenBank/DDBJ whole genome shotgun (WGS) entry which is preliminary data.</text>
</comment>
<accession>A0A3S0HM36</accession>
<dbReference type="OrthoDB" id="9804865at2"/>
<organism evidence="9 10">
    <name type="scientific">Lysinibacillus telephonicus</name>
    <dbReference type="NCBI Taxonomy" id="1714840"/>
    <lineage>
        <taxon>Bacteria</taxon>
        <taxon>Bacillati</taxon>
        <taxon>Bacillota</taxon>
        <taxon>Bacilli</taxon>
        <taxon>Bacillales</taxon>
        <taxon>Bacillaceae</taxon>
        <taxon>Lysinibacillus</taxon>
    </lineage>
</organism>
<evidence type="ECO:0000256" key="5">
    <source>
        <dbReference type="ARBA" id="ARBA00022989"/>
    </source>
</evidence>
<evidence type="ECO:0000256" key="2">
    <source>
        <dbReference type="ARBA" id="ARBA00007362"/>
    </source>
</evidence>
<reference evidence="9 10" key="1">
    <citation type="submission" date="2018-12" db="EMBL/GenBank/DDBJ databases">
        <authorList>
            <person name="Yu L."/>
        </authorList>
    </citation>
    <scope>NUCLEOTIDE SEQUENCE [LARGE SCALE GENOMIC DNA]</scope>
    <source>
        <strain evidence="9 10">S5H2222</strain>
    </source>
</reference>
<feature type="transmembrane region" description="Helical" evidence="7">
    <location>
        <begin position="204"/>
        <end position="224"/>
    </location>
</feature>